<dbReference type="GO" id="GO:0003677">
    <property type="term" value="F:DNA binding"/>
    <property type="evidence" value="ECO:0007669"/>
    <property type="project" value="UniProtKB-KW"/>
</dbReference>
<proteinExistence type="predicted"/>
<dbReference type="Pfam" id="PF04397">
    <property type="entry name" value="LytTR"/>
    <property type="match status" value="1"/>
</dbReference>
<dbReference type="OrthoDB" id="9781059at2"/>
<dbReference type="Proteomes" id="UP000004095">
    <property type="component" value="Unassembled WGS sequence"/>
</dbReference>
<feature type="domain" description="Response regulatory" evidence="2">
    <location>
        <begin position="2"/>
        <end position="116"/>
    </location>
</feature>
<dbReference type="EMBL" id="AAWS01000071">
    <property type="protein sequence ID" value="EAY24385.1"/>
    <property type="molecule type" value="Genomic_DNA"/>
</dbReference>
<dbReference type="SMART" id="SM00850">
    <property type="entry name" value="LytTR"/>
    <property type="match status" value="1"/>
</dbReference>
<organism evidence="4 5">
    <name type="scientific">Microscilla marina ATCC 23134</name>
    <dbReference type="NCBI Taxonomy" id="313606"/>
    <lineage>
        <taxon>Bacteria</taxon>
        <taxon>Pseudomonadati</taxon>
        <taxon>Bacteroidota</taxon>
        <taxon>Cytophagia</taxon>
        <taxon>Cytophagales</taxon>
        <taxon>Microscillaceae</taxon>
        <taxon>Microscilla</taxon>
    </lineage>
</organism>
<keyword evidence="1" id="KW-0597">Phosphoprotein</keyword>
<name>A1ZZ05_MICM2</name>
<dbReference type="PROSITE" id="PS50930">
    <property type="entry name" value="HTH_LYTTR"/>
    <property type="match status" value="1"/>
</dbReference>
<dbReference type="Pfam" id="PF00072">
    <property type="entry name" value="Response_reg"/>
    <property type="match status" value="1"/>
</dbReference>
<dbReference type="SMART" id="SM00448">
    <property type="entry name" value="REC"/>
    <property type="match status" value="1"/>
</dbReference>
<dbReference type="RefSeq" id="WP_002704932.1">
    <property type="nucleotide sequence ID" value="NZ_AAWS01000071.1"/>
</dbReference>
<keyword evidence="4" id="KW-0238">DNA-binding</keyword>
<dbReference type="Gene3D" id="2.40.50.1020">
    <property type="entry name" value="LytTr DNA-binding domain"/>
    <property type="match status" value="1"/>
</dbReference>
<evidence type="ECO:0000256" key="1">
    <source>
        <dbReference type="PROSITE-ProRule" id="PRU00169"/>
    </source>
</evidence>
<dbReference type="eggNOG" id="COG3279">
    <property type="taxonomic scope" value="Bacteria"/>
</dbReference>
<sequence>MKILIVEDEAKIAQYIEKATVAILGDKVTATKIIPDLVSALYYLEAHTIDLLLLDLNLNGEDGFDILQQLVATSFHTIIISANKHRAIEAFEHGVLDFIPKPFTKERLQKAFERWHLSEKRAPHPTKKLAIRSKGKIKLVGIDEVLYIKAANVYATLHLKNGRQELHDKSLDKLQMILPPEFIRIHKSYMVDIHQIKNILIHQGSKYEAVLGNEVIIPIGRTYYKQLKEQWN</sequence>
<dbReference type="InterPro" id="IPR046947">
    <property type="entry name" value="LytR-like"/>
</dbReference>
<dbReference type="InterPro" id="IPR001789">
    <property type="entry name" value="Sig_transdc_resp-reg_receiver"/>
</dbReference>
<dbReference type="PANTHER" id="PTHR37299:SF1">
    <property type="entry name" value="STAGE 0 SPORULATION PROTEIN A HOMOLOG"/>
    <property type="match status" value="1"/>
</dbReference>
<evidence type="ECO:0000259" key="2">
    <source>
        <dbReference type="PROSITE" id="PS50110"/>
    </source>
</evidence>
<feature type="modified residue" description="4-aspartylphosphate" evidence="1">
    <location>
        <position position="55"/>
    </location>
</feature>
<dbReference type="InterPro" id="IPR011006">
    <property type="entry name" value="CheY-like_superfamily"/>
</dbReference>
<dbReference type="SUPFAM" id="SSF52172">
    <property type="entry name" value="CheY-like"/>
    <property type="match status" value="1"/>
</dbReference>
<evidence type="ECO:0000313" key="5">
    <source>
        <dbReference type="Proteomes" id="UP000004095"/>
    </source>
</evidence>
<keyword evidence="5" id="KW-1185">Reference proteome</keyword>
<protein>
    <submittedName>
        <fullName evidence="4">DNA-binding response regulator, putative</fullName>
    </submittedName>
</protein>
<dbReference type="GO" id="GO:0000156">
    <property type="term" value="F:phosphorelay response regulator activity"/>
    <property type="evidence" value="ECO:0007669"/>
    <property type="project" value="InterPro"/>
</dbReference>
<dbReference type="PROSITE" id="PS50110">
    <property type="entry name" value="RESPONSE_REGULATORY"/>
    <property type="match status" value="1"/>
</dbReference>
<comment type="caution">
    <text evidence="4">The sequence shown here is derived from an EMBL/GenBank/DDBJ whole genome shotgun (WGS) entry which is preliminary data.</text>
</comment>
<evidence type="ECO:0000259" key="3">
    <source>
        <dbReference type="PROSITE" id="PS50930"/>
    </source>
</evidence>
<dbReference type="PANTHER" id="PTHR37299">
    <property type="entry name" value="TRANSCRIPTIONAL REGULATOR-RELATED"/>
    <property type="match status" value="1"/>
</dbReference>
<feature type="domain" description="HTH LytTR-type" evidence="3">
    <location>
        <begin position="129"/>
        <end position="232"/>
    </location>
</feature>
<dbReference type="AlphaFoldDB" id="A1ZZ05"/>
<dbReference type="Gene3D" id="3.40.50.2300">
    <property type="match status" value="1"/>
</dbReference>
<reference evidence="4 5" key="1">
    <citation type="submission" date="2007-01" db="EMBL/GenBank/DDBJ databases">
        <authorList>
            <person name="Haygood M."/>
            <person name="Podell S."/>
            <person name="Anderson C."/>
            <person name="Hopkinson B."/>
            <person name="Roe K."/>
            <person name="Barbeau K."/>
            <person name="Gaasterland T."/>
            <person name="Ferriera S."/>
            <person name="Johnson J."/>
            <person name="Kravitz S."/>
            <person name="Beeson K."/>
            <person name="Sutton G."/>
            <person name="Rogers Y.-H."/>
            <person name="Friedman R."/>
            <person name="Frazier M."/>
            <person name="Venter J.C."/>
        </authorList>
    </citation>
    <scope>NUCLEOTIDE SEQUENCE [LARGE SCALE GENOMIC DNA]</scope>
    <source>
        <strain evidence="4 5">ATCC 23134</strain>
    </source>
</reference>
<accession>A1ZZ05</accession>
<dbReference type="InterPro" id="IPR007492">
    <property type="entry name" value="LytTR_DNA-bd_dom"/>
</dbReference>
<gene>
    <name evidence="4" type="ORF">M23134_07180</name>
</gene>
<evidence type="ECO:0000313" key="4">
    <source>
        <dbReference type="EMBL" id="EAY24385.1"/>
    </source>
</evidence>